<comment type="caution">
    <text evidence="1">The sequence shown here is derived from an EMBL/GenBank/DDBJ whole genome shotgun (WGS) entry which is preliminary data.</text>
</comment>
<sequence>MGLKGFWRRAWKQEKNLTPTPLKEGEGSKWHCAFTSLSMHELAKR</sequence>
<reference evidence="1 2" key="1">
    <citation type="submission" date="2013-08" db="EMBL/GenBank/DDBJ databases">
        <authorList>
            <person name="Weinstock G."/>
            <person name="Sodergren E."/>
            <person name="Wylie T."/>
            <person name="Fulton L."/>
            <person name="Fulton R."/>
            <person name="Fronick C."/>
            <person name="O'Laughlin M."/>
            <person name="Godfrey J."/>
            <person name="Miner T."/>
            <person name="Herter B."/>
            <person name="Appelbaum E."/>
            <person name="Cordes M."/>
            <person name="Lek S."/>
            <person name="Wollam A."/>
            <person name="Pepin K.H."/>
            <person name="Palsikar V.B."/>
            <person name="Mitreva M."/>
            <person name="Wilson R.K."/>
        </authorList>
    </citation>
    <scope>NUCLEOTIDE SEQUENCE [LARGE SCALE GENOMIC DNA]</scope>
    <source>
        <strain evidence="1 2">ATCC 15930</strain>
    </source>
</reference>
<dbReference type="AlphaFoldDB" id="A0A069QEV3"/>
<proteinExistence type="predicted"/>
<organism evidence="1 2">
    <name type="scientific">Hoylesella loescheii DSM 19665 = JCM 12249 = ATCC 15930</name>
    <dbReference type="NCBI Taxonomy" id="1122985"/>
    <lineage>
        <taxon>Bacteria</taxon>
        <taxon>Pseudomonadati</taxon>
        <taxon>Bacteroidota</taxon>
        <taxon>Bacteroidia</taxon>
        <taxon>Bacteroidales</taxon>
        <taxon>Prevotellaceae</taxon>
        <taxon>Hoylesella</taxon>
    </lineage>
</organism>
<keyword evidence="2" id="KW-1185">Reference proteome</keyword>
<accession>A0A069QEV3</accession>
<gene>
    <name evidence="1" type="ORF">HMPREF1991_02621</name>
</gene>
<dbReference type="HOGENOM" id="CLU_3203514_0_0_10"/>
<evidence type="ECO:0000313" key="2">
    <source>
        <dbReference type="Proteomes" id="UP000027442"/>
    </source>
</evidence>
<dbReference type="EMBL" id="JNGW01000114">
    <property type="protein sequence ID" value="KDR51325.1"/>
    <property type="molecule type" value="Genomic_DNA"/>
</dbReference>
<protein>
    <submittedName>
        <fullName evidence="1">Uncharacterized protein</fullName>
    </submittedName>
</protein>
<name>A0A069QEV3_HOYLO</name>
<evidence type="ECO:0000313" key="1">
    <source>
        <dbReference type="EMBL" id="KDR51325.1"/>
    </source>
</evidence>
<dbReference type="Proteomes" id="UP000027442">
    <property type="component" value="Unassembled WGS sequence"/>
</dbReference>
<dbReference type="PATRIC" id="fig|1122985.7.peg.2713"/>